<feature type="binding site" evidence="6">
    <location>
        <position position="277"/>
    </location>
    <ligand>
        <name>substrate</name>
    </ligand>
</feature>
<evidence type="ECO:0000256" key="3">
    <source>
        <dbReference type="ARBA" id="ARBA00022723"/>
    </source>
</evidence>
<evidence type="ECO:0000256" key="2">
    <source>
        <dbReference type="ARBA" id="ARBA00010286"/>
    </source>
</evidence>
<feature type="domain" description="Dihydroorotase catalytic" evidence="7">
    <location>
        <begin position="47"/>
        <end position="236"/>
    </location>
</feature>
<dbReference type="SUPFAM" id="SSF51556">
    <property type="entry name" value="Metallo-dependent hydrolases"/>
    <property type="match status" value="1"/>
</dbReference>
<dbReference type="Gene3D" id="2.30.40.10">
    <property type="entry name" value="Urease, subunit C, domain 1"/>
    <property type="match status" value="1"/>
</dbReference>
<protein>
    <recommendedName>
        <fullName evidence="6">Dihydroorotase</fullName>
        <shortName evidence="6">DHOase</shortName>
        <ecNumber evidence="6">3.5.2.3</ecNumber>
    </recommendedName>
</protein>
<dbReference type="Gene3D" id="3.20.20.140">
    <property type="entry name" value="Metal-dependent hydrolases"/>
    <property type="match status" value="1"/>
</dbReference>
<feature type="binding site" evidence="6">
    <location>
        <position position="231"/>
    </location>
    <ligand>
        <name>Zn(2+)</name>
        <dbReference type="ChEBI" id="CHEBI:29105"/>
        <label>2</label>
    </ligand>
</feature>
<evidence type="ECO:0000256" key="5">
    <source>
        <dbReference type="ARBA" id="ARBA00022975"/>
    </source>
</evidence>
<sequence>MTHPTLLITGARLADGRRTDLLLAGGRLADPASAPAGVETLDADGLLALPGLVDLHTHLREPGREDAETVRTGTLAAARGGYTAVLAMANTNPVTDTAEAAEHVAALGRRDGAAQVVPVGAVTKGLAGEQLAELGLMARSSAAVRVFSDDGSCVHDSRLMRRALEYVRAFDGVVAQHAQDPRLAGPDACCHEGEVSGRLGLGGWPAVAESTVVARDVQLARLTRSRLHVCHVSTAETVEVLRWAKAQGIAVTAEVTPHHLLLTTDAVLGYDPVFKVNPPLRPDEHVQALRQGLADGTIDAVGTDHAPHARHDKEHAFADAAFGMLGLETALGVLVETMVEPGLLSWSDLVERMSATPARIAGLAEQGRPLAVGEPANLVLVDPTRRTIVDPADSFSLSRNNPYAGRELPDPVEATFWQGRPTFRR</sequence>
<dbReference type="InterPro" id="IPR050138">
    <property type="entry name" value="DHOase/Allantoinase_Hydrolase"/>
</dbReference>
<dbReference type="NCBIfam" id="TIGR00857">
    <property type="entry name" value="pyrC_multi"/>
    <property type="match status" value="1"/>
</dbReference>
<feature type="binding site" evidence="6">
    <location>
        <begin position="58"/>
        <end position="60"/>
    </location>
    <ligand>
        <name>substrate</name>
    </ligand>
</feature>
<dbReference type="InterPro" id="IPR032466">
    <property type="entry name" value="Metal_Hydrolase"/>
</dbReference>
<dbReference type="Proteomes" id="UP000435304">
    <property type="component" value="Unassembled WGS sequence"/>
</dbReference>
<evidence type="ECO:0000313" key="8">
    <source>
        <dbReference type="EMBL" id="MVA77663.1"/>
    </source>
</evidence>
<comment type="pathway">
    <text evidence="6">Pyrimidine metabolism; UMP biosynthesis via de novo pathway; (S)-dihydroorotate from bicarbonate: step 3/3.</text>
</comment>
<evidence type="ECO:0000256" key="4">
    <source>
        <dbReference type="ARBA" id="ARBA00022801"/>
    </source>
</evidence>
<feature type="binding site" evidence="6">
    <location>
        <position position="308"/>
    </location>
    <ligand>
        <name>substrate</name>
    </ligand>
</feature>
<dbReference type="EMBL" id="WPCU01000010">
    <property type="protein sequence ID" value="MVA77663.1"/>
    <property type="molecule type" value="Genomic_DNA"/>
</dbReference>
<evidence type="ECO:0000256" key="6">
    <source>
        <dbReference type="HAMAP-Rule" id="MF_00220"/>
    </source>
</evidence>
<dbReference type="GO" id="GO:0008270">
    <property type="term" value="F:zinc ion binding"/>
    <property type="evidence" value="ECO:0007669"/>
    <property type="project" value="UniProtKB-UniRule"/>
</dbReference>
<dbReference type="PANTHER" id="PTHR43668">
    <property type="entry name" value="ALLANTOINASE"/>
    <property type="match status" value="1"/>
</dbReference>
<dbReference type="GO" id="GO:0005737">
    <property type="term" value="C:cytoplasm"/>
    <property type="evidence" value="ECO:0007669"/>
    <property type="project" value="TreeGrafter"/>
</dbReference>
<feature type="binding site" evidence="6">
    <location>
        <position position="150"/>
    </location>
    <ligand>
        <name>Zn(2+)</name>
        <dbReference type="ChEBI" id="CHEBI:29105"/>
        <label>2</label>
    </ligand>
</feature>
<dbReference type="EC" id="3.5.2.3" evidence="6"/>
<feature type="binding site" evidence="6">
    <location>
        <position position="56"/>
    </location>
    <ligand>
        <name>Zn(2+)</name>
        <dbReference type="ChEBI" id="CHEBI:29105"/>
        <label>1</label>
    </ligand>
</feature>
<dbReference type="CDD" id="cd01317">
    <property type="entry name" value="DHOase_IIa"/>
    <property type="match status" value="1"/>
</dbReference>
<dbReference type="InterPro" id="IPR024403">
    <property type="entry name" value="DHOase_cat"/>
</dbReference>
<dbReference type="GO" id="GO:0044205">
    <property type="term" value="P:'de novo' UMP biosynthetic process"/>
    <property type="evidence" value="ECO:0007669"/>
    <property type="project" value="UniProtKB-UniRule"/>
</dbReference>
<dbReference type="Pfam" id="PF12890">
    <property type="entry name" value="DHOase"/>
    <property type="match status" value="1"/>
</dbReference>
<organism evidence="8 9">
    <name type="scientific">Auraticoccus cholistanensis</name>
    <dbReference type="NCBI Taxonomy" id="2656650"/>
    <lineage>
        <taxon>Bacteria</taxon>
        <taxon>Bacillati</taxon>
        <taxon>Actinomycetota</taxon>
        <taxon>Actinomycetes</taxon>
        <taxon>Propionibacteriales</taxon>
        <taxon>Propionibacteriaceae</taxon>
        <taxon>Auraticoccus</taxon>
    </lineage>
</organism>
<feature type="binding site" evidence="6">
    <location>
        <position position="58"/>
    </location>
    <ligand>
        <name>Zn(2+)</name>
        <dbReference type="ChEBI" id="CHEBI:29105"/>
        <label>1</label>
    </ligand>
</feature>
<dbReference type="NCBIfam" id="NF006836">
    <property type="entry name" value="PRK09357.1-1"/>
    <property type="match status" value="1"/>
</dbReference>
<feature type="binding site" evidence="6">
    <location>
        <position position="177"/>
    </location>
    <ligand>
        <name>Zn(2+)</name>
        <dbReference type="ChEBI" id="CHEBI:29105"/>
        <label>2</label>
    </ligand>
</feature>
<gene>
    <name evidence="6" type="primary">pyrC</name>
    <name evidence="8" type="ORF">GC722_16810</name>
</gene>
<comment type="caution">
    <text evidence="8">The sequence shown here is derived from an EMBL/GenBank/DDBJ whole genome shotgun (WGS) entry which is preliminary data.</text>
</comment>
<dbReference type="HAMAP" id="MF_00220_B">
    <property type="entry name" value="PyrC_classI_B"/>
    <property type="match status" value="1"/>
</dbReference>
<proteinExistence type="inferred from homology"/>
<dbReference type="GO" id="GO:0004038">
    <property type="term" value="F:allantoinase activity"/>
    <property type="evidence" value="ECO:0007669"/>
    <property type="project" value="TreeGrafter"/>
</dbReference>
<keyword evidence="3 6" id="KW-0479">Metal-binding</keyword>
<dbReference type="InterPro" id="IPR004722">
    <property type="entry name" value="DHOase"/>
</dbReference>
<comment type="function">
    <text evidence="1 6">Catalyzes the reversible cyclization of carbamoyl aspartate to dihydroorotate.</text>
</comment>
<keyword evidence="5 6" id="KW-0665">Pyrimidine biosynthesis</keyword>
<comment type="cofactor">
    <cofactor evidence="6">
        <name>Zn(2+)</name>
        <dbReference type="ChEBI" id="CHEBI:29105"/>
    </cofactor>
    <text evidence="6">Binds 2 Zn(2+) ions per subunit.</text>
</comment>
<feature type="binding site" evidence="6">
    <location>
        <position position="90"/>
    </location>
    <ligand>
        <name>substrate</name>
    </ligand>
</feature>
<reference evidence="8 9" key="1">
    <citation type="submission" date="2019-12" db="EMBL/GenBank/DDBJ databases">
        <title>Auraticoccus cholistani sp. nov., an actinomycete isolated from soil of Cholistan desert.</title>
        <authorList>
            <person name="Cheema M.T."/>
        </authorList>
    </citation>
    <scope>NUCLEOTIDE SEQUENCE [LARGE SCALE GENOMIC DNA]</scope>
    <source>
        <strain evidence="8 9">F435</strain>
    </source>
</reference>
<keyword evidence="9" id="KW-1185">Reference proteome</keyword>
<evidence type="ECO:0000256" key="1">
    <source>
        <dbReference type="ARBA" id="ARBA00002368"/>
    </source>
</evidence>
<dbReference type="InterPro" id="IPR002195">
    <property type="entry name" value="Dihydroorotase_CS"/>
</dbReference>
<dbReference type="GO" id="GO:0004151">
    <property type="term" value="F:dihydroorotase activity"/>
    <property type="evidence" value="ECO:0007669"/>
    <property type="project" value="UniProtKB-UniRule"/>
</dbReference>
<dbReference type="GO" id="GO:0006145">
    <property type="term" value="P:purine nucleobase catabolic process"/>
    <property type="evidence" value="ECO:0007669"/>
    <property type="project" value="TreeGrafter"/>
</dbReference>
<feature type="binding site" evidence="6">
    <location>
        <position position="150"/>
    </location>
    <ligand>
        <name>Zn(2+)</name>
        <dbReference type="ChEBI" id="CHEBI:29105"/>
        <label>1</label>
    </ligand>
</feature>
<dbReference type="UniPathway" id="UPA00070">
    <property type="reaction ID" value="UER00117"/>
</dbReference>
<dbReference type="PANTHER" id="PTHR43668:SF2">
    <property type="entry name" value="ALLANTOINASE"/>
    <property type="match status" value="1"/>
</dbReference>
<dbReference type="AlphaFoldDB" id="A0A6A9V245"/>
<evidence type="ECO:0000313" key="9">
    <source>
        <dbReference type="Proteomes" id="UP000435304"/>
    </source>
</evidence>
<feature type="active site" evidence="6">
    <location>
        <position position="304"/>
    </location>
</feature>
<dbReference type="SUPFAM" id="SSF51338">
    <property type="entry name" value="Composite domain of metallo-dependent hydrolases"/>
    <property type="match status" value="1"/>
</dbReference>
<evidence type="ECO:0000259" key="7">
    <source>
        <dbReference type="Pfam" id="PF12890"/>
    </source>
</evidence>
<name>A0A6A9V245_9ACTN</name>
<accession>A0A6A9V245</accession>
<feature type="binding site" evidence="6">
    <location>
        <position position="304"/>
    </location>
    <ligand>
        <name>Zn(2+)</name>
        <dbReference type="ChEBI" id="CHEBI:29105"/>
        <label>1</label>
    </ligand>
</feature>
<dbReference type="PROSITE" id="PS00483">
    <property type="entry name" value="DIHYDROOROTASE_2"/>
    <property type="match status" value="1"/>
</dbReference>
<keyword evidence="4 6" id="KW-0378">Hydrolase</keyword>
<comment type="catalytic activity">
    <reaction evidence="6">
        <text>(S)-dihydroorotate + H2O = N-carbamoyl-L-aspartate + H(+)</text>
        <dbReference type="Rhea" id="RHEA:24296"/>
        <dbReference type="ChEBI" id="CHEBI:15377"/>
        <dbReference type="ChEBI" id="CHEBI:15378"/>
        <dbReference type="ChEBI" id="CHEBI:30864"/>
        <dbReference type="ChEBI" id="CHEBI:32814"/>
        <dbReference type="EC" id="3.5.2.3"/>
    </reaction>
</comment>
<dbReference type="RefSeq" id="WP_331714996.1">
    <property type="nucleotide sequence ID" value="NZ_WPCU01000010.1"/>
</dbReference>
<keyword evidence="6" id="KW-0862">Zinc</keyword>
<comment type="similarity">
    <text evidence="2 6">Belongs to the metallo-dependent hydrolases superfamily. DHOase family. Class I DHOase subfamily.</text>
</comment>
<feature type="binding site" evidence="6">
    <location>
        <begin position="322"/>
        <end position="323"/>
    </location>
    <ligand>
        <name>substrate</name>
    </ligand>
</feature>
<dbReference type="InterPro" id="IPR011059">
    <property type="entry name" value="Metal-dep_hydrolase_composite"/>
</dbReference>